<dbReference type="Pfam" id="PF01370">
    <property type="entry name" value="Epimerase"/>
    <property type="match status" value="1"/>
</dbReference>
<dbReference type="InterPro" id="IPR001509">
    <property type="entry name" value="Epimerase_deHydtase"/>
</dbReference>
<protein>
    <submittedName>
        <fullName evidence="2">NAD-dependent epimerase/dehydratase family protein</fullName>
    </submittedName>
</protein>
<dbReference type="Gene3D" id="3.40.50.720">
    <property type="entry name" value="NAD(P)-binding Rossmann-like Domain"/>
    <property type="match status" value="1"/>
</dbReference>
<evidence type="ECO:0000313" key="2">
    <source>
        <dbReference type="EMBL" id="MFC7300109.1"/>
    </source>
</evidence>
<sequence>MLIVIALFIKAYSNDLSYSKSGFAIVIIGSGLLAQAFSDAFPSREDLCIYAAGVSNSGCTDSNEFIRERHRLADALQQAMDVDAFVYFGTCSVADPDALNTPYVQHKLAMEQMVAVHPRNLILRLPQVAGKTPNPHTLLNFLYARIFRSEAFDLWYSAKRNIIDVVDVALIAQQLVANNSMRNRALNVANVISYSMADIVRAMESVIGKPAIYNVVERGSEYQIDTSIIIPILGNAGVDFDHNYLEKIVEKYYKRPV</sequence>
<dbReference type="InterPro" id="IPR036291">
    <property type="entry name" value="NAD(P)-bd_dom_sf"/>
</dbReference>
<proteinExistence type="predicted"/>
<name>A0ABW2J9B0_9BURK</name>
<organism evidence="2 3">
    <name type="scientific">Herminiimonas aquatilis</name>
    <dbReference type="NCBI Taxonomy" id="345342"/>
    <lineage>
        <taxon>Bacteria</taxon>
        <taxon>Pseudomonadati</taxon>
        <taxon>Pseudomonadota</taxon>
        <taxon>Betaproteobacteria</taxon>
        <taxon>Burkholderiales</taxon>
        <taxon>Oxalobacteraceae</taxon>
        <taxon>Herminiimonas</taxon>
    </lineage>
</organism>
<reference evidence="3" key="1">
    <citation type="journal article" date="2019" name="Int. J. Syst. Evol. Microbiol.">
        <title>The Global Catalogue of Microorganisms (GCM) 10K type strain sequencing project: providing services to taxonomists for standard genome sequencing and annotation.</title>
        <authorList>
            <consortium name="The Broad Institute Genomics Platform"/>
            <consortium name="The Broad Institute Genome Sequencing Center for Infectious Disease"/>
            <person name="Wu L."/>
            <person name="Ma J."/>
        </authorList>
    </citation>
    <scope>NUCLEOTIDE SEQUENCE [LARGE SCALE GENOMIC DNA]</scope>
    <source>
        <strain evidence="3">CCUG 36956</strain>
    </source>
</reference>
<evidence type="ECO:0000259" key="1">
    <source>
        <dbReference type="Pfam" id="PF01370"/>
    </source>
</evidence>
<dbReference type="SUPFAM" id="SSF51735">
    <property type="entry name" value="NAD(P)-binding Rossmann-fold domains"/>
    <property type="match status" value="1"/>
</dbReference>
<comment type="caution">
    <text evidence="2">The sequence shown here is derived from an EMBL/GenBank/DDBJ whole genome shotgun (WGS) entry which is preliminary data.</text>
</comment>
<dbReference type="EMBL" id="JBHTCC010000008">
    <property type="protein sequence ID" value="MFC7300109.1"/>
    <property type="molecule type" value="Genomic_DNA"/>
</dbReference>
<keyword evidence="3" id="KW-1185">Reference proteome</keyword>
<gene>
    <name evidence="2" type="ORF">ACFQO0_16840</name>
</gene>
<dbReference type="Proteomes" id="UP001596379">
    <property type="component" value="Unassembled WGS sequence"/>
</dbReference>
<evidence type="ECO:0000313" key="3">
    <source>
        <dbReference type="Proteomes" id="UP001596379"/>
    </source>
</evidence>
<dbReference type="RefSeq" id="WP_382237023.1">
    <property type="nucleotide sequence ID" value="NZ_JBHTCC010000008.1"/>
</dbReference>
<accession>A0ABW2J9B0</accession>
<feature type="domain" description="NAD-dependent epimerase/dehydratase" evidence="1">
    <location>
        <begin position="46"/>
        <end position="189"/>
    </location>
</feature>